<reference evidence="4 5" key="1">
    <citation type="journal article" date="2015" name="Nature">
        <title>rRNA introns, odd ribosomes, and small enigmatic genomes across a large radiation of phyla.</title>
        <authorList>
            <person name="Brown C.T."/>
            <person name="Hug L.A."/>
            <person name="Thomas B.C."/>
            <person name="Sharon I."/>
            <person name="Castelle C.J."/>
            <person name="Singh A."/>
            <person name="Wilkins M.J."/>
            <person name="Williams K.H."/>
            <person name="Banfield J.F."/>
        </authorList>
    </citation>
    <scope>NUCLEOTIDE SEQUENCE [LARGE SCALE GENOMIC DNA]</scope>
</reference>
<comment type="caution">
    <text evidence="4">The sequence shown here is derived from an EMBL/GenBank/DDBJ whole genome shotgun (WGS) entry which is preliminary data.</text>
</comment>
<name>A0A0G1AX12_UNCKA</name>
<keyword evidence="2" id="KW-1133">Transmembrane helix</keyword>
<feature type="domain" description="LytR/CpsA/Psr regulator C-terminal" evidence="3">
    <location>
        <begin position="275"/>
        <end position="365"/>
    </location>
</feature>
<keyword evidence="2" id="KW-0812">Transmembrane</keyword>
<dbReference type="Pfam" id="PF13399">
    <property type="entry name" value="LytR_C"/>
    <property type="match status" value="1"/>
</dbReference>
<accession>A0A0G1AX12</accession>
<evidence type="ECO:0000313" key="5">
    <source>
        <dbReference type="Proteomes" id="UP000033847"/>
    </source>
</evidence>
<organism evidence="4 5">
    <name type="scientific">candidate division WWE3 bacterium GW2011_GWF1_42_14</name>
    <dbReference type="NCBI Taxonomy" id="1619138"/>
    <lineage>
        <taxon>Bacteria</taxon>
        <taxon>Katanobacteria</taxon>
    </lineage>
</organism>
<dbReference type="Gene3D" id="3.30.420.590">
    <property type="match status" value="1"/>
</dbReference>
<dbReference type="EMBL" id="LCCU01000006">
    <property type="protein sequence ID" value="KKS38616.1"/>
    <property type="molecule type" value="Genomic_DNA"/>
</dbReference>
<keyword evidence="2" id="KW-0472">Membrane</keyword>
<dbReference type="InterPro" id="IPR027381">
    <property type="entry name" value="LytR/CpsA/Psr_C"/>
</dbReference>
<feature type="transmembrane region" description="Helical" evidence="2">
    <location>
        <begin position="42"/>
        <end position="66"/>
    </location>
</feature>
<evidence type="ECO:0000259" key="3">
    <source>
        <dbReference type="Pfam" id="PF13399"/>
    </source>
</evidence>
<gene>
    <name evidence="4" type="ORF">UV00_C0006G0014</name>
</gene>
<dbReference type="AlphaFoldDB" id="A0A0G1AX12"/>
<feature type="region of interest" description="Disordered" evidence="1">
    <location>
        <begin position="1"/>
        <end position="30"/>
    </location>
</feature>
<proteinExistence type="predicted"/>
<evidence type="ECO:0000256" key="2">
    <source>
        <dbReference type="SAM" id="Phobius"/>
    </source>
</evidence>
<sequence>MRSVPAQRKAPIRKRSSSKPINKKTNSTTGKKKLINRGTKKYFSQMAIGGAVFLSAFVFLAGYSIYKYLNQTFASASSVTSYSITDSKIVTLSFIEVEDINADPVILKGLKYIIFDKNDEKISIFDIPLSTKVDMTGKFGEEEISKVFALGALNSTNVTEDGIRSVNNTVMRIFGFSIDRYILVNEDLAETLLDSFKGRGLSEILNLSVASELKKYTISNLSINEFYSLVKFSGSLTKDTISTYSVTQEDINDSGNLDNQIANMNFDGNISQEELSVAILNGTDYPGVALFGSRLVTNSGGRVVAVSNASTLYDTSYIATDIRDSATLTYLSRVLGIQNIISKTEAQKFNENEVDRSDITVIVGFDTADSLY</sequence>
<dbReference type="Proteomes" id="UP000033847">
    <property type="component" value="Unassembled WGS sequence"/>
</dbReference>
<evidence type="ECO:0000256" key="1">
    <source>
        <dbReference type="SAM" id="MobiDB-lite"/>
    </source>
</evidence>
<protein>
    <recommendedName>
        <fullName evidence="3">LytR/CpsA/Psr regulator C-terminal domain-containing protein</fullName>
    </recommendedName>
</protein>
<evidence type="ECO:0000313" key="4">
    <source>
        <dbReference type="EMBL" id="KKS38616.1"/>
    </source>
</evidence>